<proteinExistence type="predicted"/>
<feature type="region of interest" description="Disordered" evidence="1">
    <location>
        <begin position="487"/>
        <end position="541"/>
    </location>
</feature>
<organism evidence="2 3">
    <name type="scientific">Curvularia clavata</name>
    <dbReference type="NCBI Taxonomy" id="95742"/>
    <lineage>
        <taxon>Eukaryota</taxon>
        <taxon>Fungi</taxon>
        <taxon>Dikarya</taxon>
        <taxon>Ascomycota</taxon>
        <taxon>Pezizomycotina</taxon>
        <taxon>Dothideomycetes</taxon>
        <taxon>Pleosporomycetidae</taxon>
        <taxon>Pleosporales</taxon>
        <taxon>Pleosporineae</taxon>
        <taxon>Pleosporaceae</taxon>
        <taxon>Curvularia</taxon>
    </lineage>
</organism>
<feature type="compositionally biased region" description="Polar residues" evidence="1">
    <location>
        <begin position="495"/>
        <end position="508"/>
    </location>
</feature>
<feature type="region of interest" description="Disordered" evidence="1">
    <location>
        <begin position="101"/>
        <end position="130"/>
    </location>
</feature>
<dbReference type="PANTHER" id="PTHR47784">
    <property type="entry name" value="STEROL UPTAKE CONTROL PROTEIN 2"/>
    <property type="match status" value="1"/>
</dbReference>
<reference evidence="2" key="1">
    <citation type="submission" date="2021-12" db="EMBL/GenBank/DDBJ databases">
        <title>Curvularia clavata genome.</title>
        <authorList>
            <person name="Cao Y."/>
        </authorList>
    </citation>
    <scope>NUCLEOTIDE SEQUENCE</scope>
    <source>
        <strain evidence="2">Yc1106</strain>
    </source>
</reference>
<dbReference type="Proteomes" id="UP001056012">
    <property type="component" value="Chromosome 7"/>
</dbReference>
<dbReference type="PANTHER" id="PTHR47784:SF5">
    <property type="entry name" value="STEROL UPTAKE CONTROL PROTEIN 2"/>
    <property type="match status" value="1"/>
</dbReference>
<protein>
    <submittedName>
        <fullName evidence="2">Uncharacterized protein</fullName>
    </submittedName>
</protein>
<dbReference type="VEuPathDB" id="FungiDB:yc1106_09069"/>
<dbReference type="InterPro" id="IPR053157">
    <property type="entry name" value="Sterol_Uptake_Regulator"/>
</dbReference>
<sequence>MTDFPKLNYPILSDTATRITTRRQPLASTRYYQNEIDRELVCHISHESFLGDPECLDPYASLMATLTLLFSFLSLLLSLCDGLGPLLCGVAKVLYKDFEASSSSATPPSRLEAHSTQPSTISEGSSPESSADQYPFLSRFIHRTEAPQADLWLRDLELLHIWTTEAYDELSHRNDIRRMWRIDAPKHAVTHPYFMHEMLAFAAFHMVHKTQNELRQEYYTFGVHHQDCAIRGLRRNIATITPQEAPSIIATSTLLTLSVFASTGFDAEWAPPDSAPCAIDGLLNCFYLAQGMGNVLALAQSFIKDSFLGPLYRDPPEVTPSQPLLTELMLQTPSLTEYIRNKQDLPENERAIYLTTVACFDPCLSISLPPKVDNRELRFLMFWPLHLSADYMSLLQQRRPGALVILMYYSTVLLAAEPRYWFMNNWGQRVLKACHNLIDQSWVHAIQWPLSFLNSDDTFDLFTHLVRRQDSASSSGGAFYPQRLAAEIPHRDTPPAQSTSSAVPTRTSPPREFALKLGGPGEIPVVQMGSSTGPAPSTDSE</sequence>
<dbReference type="OrthoDB" id="3546279at2759"/>
<evidence type="ECO:0000313" key="3">
    <source>
        <dbReference type="Proteomes" id="UP001056012"/>
    </source>
</evidence>
<accession>A0A9Q8ZGJ7</accession>
<dbReference type="GO" id="GO:0001228">
    <property type="term" value="F:DNA-binding transcription activator activity, RNA polymerase II-specific"/>
    <property type="evidence" value="ECO:0007669"/>
    <property type="project" value="TreeGrafter"/>
</dbReference>
<name>A0A9Q8ZGJ7_CURCL</name>
<dbReference type="AlphaFoldDB" id="A0A9Q8ZGJ7"/>
<evidence type="ECO:0000313" key="2">
    <source>
        <dbReference type="EMBL" id="USP81795.1"/>
    </source>
</evidence>
<dbReference type="EMBL" id="CP089280">
    <property type="protein sequence ID" value="USP81795.1"/>
    <property type="molecule type" value="Genomic_DNA"/>
</dbReference>
<feature type="compositionally biased region" description="Polar residues" evidence="1">
    <location>
        <begin position="528"/>
        <end position="541"/>
    </location>
</feature>
<evidence type="ECO:0000256" key="1">
    <source>
        <dbReference type="SAM" id="MobiDB-lite"/>
    </source>
</evidence>
<keyword evidence="3" id="KW-1185">Reference proteome</keyword>
<gene>
    <name evidence="2" type="ORF">yc1106_09069</name>
</gene>
<feature type="compositionally biased region" description="Low complexity" evidence="1">
    <location>
        <begin position="118"/>
        <end position="130"/>
    </location>
</feature>